<dbReference type="Proteomes" id="UP000518206">
    <property type="component" value="Unassembled WGS sequence"/>
</dbReference>
<keyword evidence="2" id="KW-0238">DNA-binding</keyword>
<dbReference type="SUPFAM" id="SSF53822">
    <property type="entry name" value="Periplasmic binding protein-like I"/>
    <property type="match status" value="1"/>
</dbReference>
<dbReference type="Pfam" id="PF00532">
    <property type="entry name" value="Peripla_BP_1"/>
    <property type="match status" value="1"/>
</dbReference>
<dbReference type="Gene3D" id="3.40.50.2300">
    <property type="match status" value="2"/>
</dbReference>
<protein>
    <submittedName>
        <fullName evidence="5">LacI family transcriptional regulator</fullName>
    </submittedName>
</protein>
<dbReference type="Gene3D" id="1.10.260.40">
    <property type="entry name" value="lambda repressor-like DNA-binding domains"/>
    <property type="match status" value="1"/>
</dbReference>
<dbReference type="InterPro" id="IPR028082">
    <property type="entry name" value="Peripla_BP_I"/>
</dbReference>
<reference evidence="5 6" key="1">
    <citation type="submission" date="2020-08" db="EMBL/GenBank/DDBJ databases">
        <title>The Agave Microbiome: Exploring the role of microbial communities in plant adaptations to desert environments.</title>
        <authorList>
            <person name="Partida-Martinez L.P."/>
        </authorList>
    </citation>
    <scope>NUCLEOTIDE SEQUENCE [LARGE SCALE GENOMIC DNA]</scope>
    <source>
        <strain evidence="5 6">RAS26</strain>
    </source>
</reference>
<evidence type="ECO:0000256" key="2">
    <source>
        <dbReference type="ARBA" id="ARBA00023125"/>
    </source>
</evidence>
<evidence type="ECO:0000256" key="1">
    <source>
        <dbReference type="ARBA" id="ARBA00023015"/>
    </source>
</evidence>
<evidence type="ECO:0000313" key="6">
    <source>
        <dbReference type="Proteomes" id="UP000518206"/>
    </source>
</evidence>
<dbReference type="GO" id="GO:0000976">
    <property type="term" value="F:transcription cis-regulatory region binding"/>
    <property type="evidence" value="ECO:0007669"/>
    <property type="project" value="TreeGrafter"/>
</dbReference>
<evidence type="ECO:0000313" key="5">
    <source>
        <dbReference type="EMBL" id="MBB2922795.1"/>
    </source>
</evidence>
<accession>A0A7W4YAI8</accession>
<dbReference type="RefSeq" id="WP_260176187.1">
    <property type="nucleotide sequence ID" value="NZ_JACHVX010000002.1"/>
</dbReference>
<dbReference type="InterPro" id="IPR000843">
    <property type="entry name" value="HTH_LacI"/>
</dbReference>
<gene>
    <name evidence="5" type="ORF">FHR80_001707</name>
</gene>
<dbReference type="GO" id="GO:0003700">
    <property type="term" value="F:DNA-binding transcription factor activity"/>
    <property type="evidence" value="ECO:0007669"/>
    <property type="project" value="TreeGrafter"/>
</dbReference>
<sequence length="355" mass="37079">MTSMSDPPDETLHRRTRATMRDVAALAGVGIKTVSRWANGESGVSPATATRVARAASALRFQPDLVAGNLRRTGGRSMSVGLILASVDNPFCAAIHRAVEDVAGSRGVAVFSASTDEDPRRERALVAAFTSRRVDGLILTATASDHRHLHAAIETGTPVVLVDRAPDGLAADVVVVDNVEGAATATAHLVRRGHRRIAHLGDLSVIVTARQRHEGHLRALQAAGIPLDDRLVVPGLRGVDAAHAATRALLTGPEPPTALFTSQNLVTIGAIRALRELGAQHTVALVGFDDFALADLVDPGITVVAQNPADIGRAAAERVFARLADPDLPPERIVLPTRLVERGSGEIAPPVGAGA</sequence>
<feature type="domain" description="HTH lacI-type" evidence="4">
    <location>
        <begin position="18"/>
        <end position="72"/>
    </location>
</feature>
<dbReference type="PANTHER" id="PTHR30146:SF109">
    <property type="entry name" value="HTH-TYPE TRANSCRIPTIONAL REGULATOR GALS"/>
    <property type="match status" value="1"/>
</dbReference>
<comment type="caution">
    <text evidence="5">The sequence shown here is derived from an EMBL/GenBank/DDBJ whole genome shotgun (WGS) entry which is preliminary data.</text>
</comment>
<keyword evidence="3" id="KW-0804">Transcription</keyword>
<dbReference type="Pfam" id="PF00356">
    <property type="entry name" value="LacI"/>
    <property type="match status" value="1"/>
</dbReference>
<dbReference type="CDD" id="cd06267">
    <property type="entry name" value="PBP1_LacI_sugar_binding-like"/>
    <property type="match status" value="1"/>
</dbReference>
<keyword evidence="1" id="KW-0805">Transcription regulation</keyword>
<evidence type="ECO:0000259" key="4">
    <source>
        <dbReference type="PROSITE" id="PS50932"/>
    </source>
</evidence>
<name>A0A7W4YAI8_9CELL</name>
<reference evidence="5 6" key="2">
    <citation type="submission" date="2020-08" db="EMBL/GenBank/DDBJ databases">
        <authorList>
            <person name="Partida-Martinez L."/>
            <person name="Huntemann M."/>
            <person name="Clum A."/>
            <person name="Wang J."/>
            <person name="Palaniappan K."/>
            <person name="Ritter S."/>
            <person name="Chen I.-M."/>
            <person name="Stamatis D."/>
            <person name="Reddy T."/>
            <person name="O'Malley R."/>
            <person name="Daum C."/>
            <person name="Shapiro N."/>
            <person name="Ivanova N."/>
            <person name="Kyrpides N."/>
            <person name="Woyke T."/>
        </authorList>
    </citation>
    <scope>NUCLEOTIDE SEQUENCE [LARGE SCALE GENOMIC DNA]</scope>
    <source>
        <strain evidence="5 6">RAS26</strain>
    </source>
</reference>
<dbReference type="InterPro" id="IPR001761">
    <property type="entry name" value="Peripla_BP/Lac1_sug-bd_dom"/>
</dbReference>
<dbReference type="InterPro" id="IPR010982">
    <property type="entry name" value="Lambda_DNA-bd_dom_sf"/>
</dbReference>
<dbReference type="PROSITE" id="PS50932">
    <property type="entry name" value="HTH_LACI_2"/>
    <property type="match status" value="1"/>
</dbReference>
<dbReference type="SUPFAM" id="SSF47413">
    <property type="entry name" value="lambda repressor-like DNA-binding domains"/>
    <property type="match status" value="1"/>
</dbReference>
<evidence type="ECO:0000256" key="3">
    <source>
        <dbReference type="ARBA" id="ARBA00023163"/>
    </source>
</evidence>
<dbReference type="AlphaFoldDB" id="A0A7W4YAI8"/>
<dbReference type="EMBL" id="JACHVX010000002">
    <property type="protein sequence ID" value="MBB2922795.1"/>
    <property type="molecule type" value="Genomic_DNA"/>
</dbReference>
<organism evidence="5 6">
    <name type="scientific">Cellulomonas cellasea</name>
    <dbReference type="NCBI Taxonomy" id="43670"/>
    <lineage>
        <taxon>Bacteria</taxon>
        <taxon>Bacillati</taxon>
        <taxon>Actinomycetota</taxon>
        <taxon>Actinomycetes</taxon>
        <taxon>Micrococcales</taxon>
        <taxon>Cellulomonadaceae</taxon>
        <taxon>Cellulomonas</taxon>
    </lineage>
</organism>
<dbReference type="SMART" id="SM00354">
    <property type="entry name" value="HTH_LACI"/>
    <property type="match status" value="1"/>
</dbReference>
<dbReference type="PANTHER" id="PTHR30146">
    <property type="entry name" value="LACI-RELATED TRANSCRIPTIONAL REPRESSOR"/>
    <property type="match status" value="1"/>
</dbReference>
<proteinExistence type="predicted"/>